<protein>
    <submittedName>
        <fullName evidence="1">Uncharacterized protein</fullName>
    </submittedName>
</protein>
<feature type="non-terminal residue" evidence="1">
    <location>
        <position position="93"/>
    </location>
</feature>
<proteinExistence type="predicted"/>
<dbReference type="InterPro" id="IPR036865">
    <property type="entry name" value="CRAL-TRIO_dom_sf"/>
</dbReference>
<dbReference type="OrthoDB" id="1434354at2759"/>
<accession>A0A2G9TBU1</accession>
<keyword evidence="2" id="KW-1185">Reference proteome</keyword>
<organism evidence="1 2">
    <name type="scientific">Teladorsagia circumcincta</name>
    <name type="common">Brown stomach worm</name>
    <name type="synonym">Ostertagia circumcincta</name>
    <dbReference type="NCBI Taxonomy" id="45464"/>
    <lineage>
        <taxon>Eukaryota</taxon>
        <taxon>Metazoa</taxon>
        <taxon>Ecdysozoa</taxon>
        <taxon>Nematoda</taxon>
        <taxon>Chromadorea</taxon>
        <taxon>Rhabditida</taxon>
        <taxon>Rhabditina</taxon>
        <taxon>Rhabditomorpha</taxon>
        <taxon>Strongyloidea</taxon>
        <taxon>Trichostrongylidae</taxon>
        <taxon>Teladorsagia</taxon>
    </lineage>
</organism>
<dbReference type="EMBL" id="KZ389953">
    <property type="protein sequence ID" value="PIO55012.1"/>
    <property type="molecule type" value="Genomic_DNA"/>
</dbReference>
<evidence type="ECO:0000313" key="2">
    <source>
        <dbReference type="Proteomes" id="UP000230423"/>
    </source>
</evidence>
<evidence type="ECO:0000313" key="1">
    <source>
        <dbReference type="EMBL" id="PIO55012.1"/>
    </source>
</evidence>
<sequence length="93" mass="10725">MTAIRISDADRKLIDELKSKIQYELELVPSYSDDLSLLRWLVGWDRKVDVIVPKIRFSLRAIHALGLHKEDLSTLDKVTAKCDECSKPLQYLP</sequence>
<gene>
    <name evidence="1" type="ORF">TELCIR_23610</name>
</gene>
<dbReference type="Gene3D" id="3.40.525.10">
    <property type="entry name" value="CRAL-TRIO lipid binding domain"/>
    <property type="match status" value="1"/>
</dbReference>
<dbReference type="AlphaFoldDB" id="A0A2G9TBU1"/>
<dbReference type="Proteomes" id="UP000230423">
    <property type="component" value="Unassembled WGS sequence"/>
</dbReference>
<name>A0A2G9TBU1_TELCI</name>
<reference evidence="1 2" key="1">
    <citation type="submission" date="2015-09" db="EMBL/GenBank/DDBJ databases">
        <title>Draft genome of the parasitic nematode Teladorsagia circumcincta isolate WARC Sus (inbred).</title>
        <authorList>
            <person name="Mitreva M."/>
        </authorList>
    </citation>
    <scope>NUCLEOTIDE SEQUENCE [LARGE SCALE GENOMIC DNA]</scope>
    <source>
        <strain evidence="1 2">S</strain>
    </source>
</reference>